<organism evidence="1">
    <name type="scientific">Ignisphaera aggregans</name>
    <dbReference type="NCBI Taxonomy" id="334771"/>
    <lineage>
        <taxon>Archaea</taxon>
        <taxon>Thermoproteota</taxon>
        <taxon>Thermoprotei</taxon>
        <taxon>Desulfurococcales</taxon>
        <taxon>Desulfurococcaceae</taxon>
        <taxon>Ignisphaera</taxon>
    </lineage>
</organism>
<accession>A0A7J3I615</accession>
<protein>
    <recommendedName>
        <fullName evidence="2">50S ribosomal protein L35Ae</fullName>
    </recommendedName>
</protein>
<sequence length="93" mass="10075">MATSSQHLKALGAIVTYRKGGARQYVDQVLVRVFIDGVEVGSLIGSKAVAKDGHGNIYRGRVVKVHSYRNPTVIVKFKPNIPGQLLGSPVEFL</sequence>
<name>A0A7J3I615_9CREN</name>
<dbReference type="Gene3D" id="2.40.10.190">
    <property type="entry name" value="translation elongation factor selb, chain A, domain 4"/>
    <property type="match status" value="1"/>
</dbReference>
<dbReference type="AlphaFoldDB" id="A0A7J3I615"/>
<dbReference type="SUPFAM" id="SSF50447">
    <property type="entry name" value="Translation proteins"/>
    <property type="match status" value="1"/>
</dbReference>
<dbReference type="EMBL" id="DTAI01000049">
    <property type="protein sequence ID" value="HGN36214.1"/>
    <property type="molecule type" value="Genomic_DNA"/>
</dbReference>
<evidence type="ECO:0000313" key="1">
    <source>
        <dbReference type="EMBL" id="HGN36214.1"/>
    </source>
</evidence>
<dbReference type="InterPro" id="IPR038661">
    <property type="entry name" value="Ribosomal_eL33_sf"/>
</dbReference>
<comment type="caution">
    <text evidence="1">The sequence shown here is derived from an EMBL/GenBank/DDBJ whole genome shotgun (WGS) entry which is preliminary data.</text>
</comment>
<reference evidence="1" key="1">
    <citation type="journal article" date="2020" name="mSystems">
        <title>Genome- and Community-Level Interaction Insights into Carbon Utilization and Element Cycling Functions of Hydrothermarchaeota in Hydrothermal Sediment.</title>
        <authorList>
            <person name="Zhou Z."/>
            <person name="Liu Y."/>
            <person name="Xu W."/>
            <person name="Pan J."/>
            <person name="Luo Z.H."/>
            <person name="Li M."/>
        </authorList>
    </citation>
    <scope>NUCLEOTIDE SEQUENCE [LARGE SCALE GENOMIC DNA]</scope>
    <source>
        <strain evidence="1">SpSt-618</strain>
    </source>
</reference>
<proteinExistence type="predicted"/>
<dbReference type="InterPro" id="IPR009000">
    <property type="entry name" value="Transl_B-barrel_sf"/>
</dbReference>
<gene>
    <name evidence="1" type="ORF">ENT87_01495</name>
</gene>
<evidence type="ECO:0008006" key="2">
    <source>
        <dbReference type="Google" id="ProtNLM"/>
    </source>
</evidence>